<dbReference type="OrthoDB" id="3725747at2"/>
<dbReference type="EMBL" id="MVHS01000090">
    <property type="protein sequence ID" value="ORA62722.1"/>
    <property type="molecule type" value="Genomic_DNA"/>
</dbReference>
<sequence length="311" mass="31689">MRALIDVSGARAFAVPGRVPGTAGVEGMLIEGPQGWGEFSPRCEAEASRAFVAATEAGTVGWPDPVRGRIPVAATVGTADPAVAGEIVAATGVRTLRVPIGARPHTDGQDRARLRAARSALGDAGCLRPVLEPGWDTAAGLAALIDDAGGVQFVEVTDGHPEAIARLRGQAGVPVAAPAPDADPRRLADYADIAVLSVAALGGVRRALRLAELTGLPAVVNSPGESSLGIAAGLALAGALAELPFDCGLGDLGRLAGDLVERVRMLAPVDGHLPVAPMPPAPDPRQLDRFAVSDPARWHELLVRVARGGPD</sequence>
<feature type="domain" description="Enolase C-terminal" evidence="1">
    <location>
        <begin position="85"/>
        <end position="274"/>
    </location>
</feature>
<dbReference type="STRING" id="444597.BST26_20815"/>
<name>A0A1X0CS32_9MYCO</name>
<proteinExistence type="predicted"/>
<keyword evidence="3" id="KW-1185">Reference proteome</keyword>
<protein>
    <recommendedName>
        <fullName evidence="1">Enolase C-terminal domain-containing protein</fullName>
    </recommendedName>
</protein>
<comment type="caution">
    <text evidence="2">The sequence shown here is derived from an EMBL/GenBank/DDBJ whole genome shotgun (WGS) entry which is preliminary data.</text>
</comment>
<dbReference type="Proteomes" id="UP000192801">
    <property type="component" value="Unassembled WGS sequence"/>
</dbReference>
<dbReference type="InterPro" id="IPR029065">
    <property type="entry name" value="Enolase_C-like"/>
</dbReference>
<organism evidence="2 3">
    <name type="scientific">Mycolicibacterium insubricum</name>
    <dbReference type="NCBI Taxonomy" id="444597"/>
    <lineage>
        <taxon>Bacteria</taxon>
        <taxon>Bacillati</taxon>
        <taxon>Actinomycetota</taxon>
        <taxon>Actinomycetes</taxon>
        <taxon>Mycobacteriales</taxon>
        <taxon>Mycobacteriaceae</taxon>
        <taxon>Mycolicibacterium</taxon>
    </lineage>
</organism>
<evidence type="ECO:0000313" key="3">
    <source>
        <dbReference type="Proteomes" id="UP000192801"/>
    </source>
</evidence>
<evidence type="ECO:0000259" key="1">
    <source>
        <dbReference type="Pfam" id="PF13378"/>
    </source>
</evidence>
<dbReference type="SUPFAM" id="SSF51604">
    <property type="entry name" value="Enolase C-terminal domain-like"/>
    <property type="match status" value="1"/>
</dbReference>
<dbReference type="RefSeq" id="WP_110810986.1">
    <property type="nucleotide sequence ID" value="NZ_AP022618.1"/>
</dbReference>
<dbReference type="AlphaFoldDB" id="A0A1X0CS32"/>
<gene>
    <name evidence="2" type="ORF">BST26_20815</name>
</gene>
<accession>A0A1X0CS32</accession>
<evidence type="ECO:0000313" key="2">
    <source>
        <dbReference type="EMBL" id="ORA62722.1"/>
    </source>
</evidence>
<reference evidence="2 3" key="1">
    <citation type="submission" date="2016-12" db="EMBL/GenBank/DDBJ databases">
        <title>The new phylogeny of genus Mycobacterium.</title>
        <authorList>
            <person name="Tortoli E."/>
            <person name="Trovato A."/>
            <person name="Cirillo D.M."/>
        </authorList>
    </citation>
    <scope>NUCLEOTIDE SEQUENCE [LARGE SCALE GENOMIC DNA]</scope>
    <source>
        <strain evidence="2 3">DSM 45130</strain>
    </source>
</reference>
<dbReference type="Pfam" id="PF13378">
    <property type="entry name" value="MR_MLE_C"/>
    <property type="match status" value="1"/>
</dbReference>
<dbReference type="Gene3D" id="3.20.20.120">
    <property type="entry name" value="Enolase-like C-terminal domain"/>
    <property type="match status" value="1"/>
</dbReference>
<dbReference type="InterPro" id="IPR036849">
    <property type="entry name" value="Enolase-like_C_sf"/>
</dbReference>